<proteinExistence type="predicted"/>
<dbReference type="Proteomes" id="UP000583556">
    <property type="component" value="Unassembled WGS sequence"/>
</dbReference>
<name>A0A7Y0G7V1_9SPHN</name>
<dbReference type="RefSeq" id="WP_169491587.1">
    <property type="nucleotide sequence ID" value="NZ_JABBGM010000001.1"/>
</dbReference>
<dbReference type="InterPro" id="IPR027056">
    <property type="entry name" value="Gluconate_2DH_su3"/>
</dbReference>
<organism evidence="1 2">
    <name type="scientific">Novosphingobium olei</name>
    <dbReference type="NCBI Taxonomy" id="2728851"/>
    <lineage>
        <taxon>Bacteria</taxon>
        <taxon>Pseudomonadati</taxon>
        <taxon>Pseudomonadota</taxon>
        <taxon>Alphaproteobacteria</taxon>
        <taxon>Sphingomonadales</taxon>
        <taxon>Sphingomonadaceae</taxon>
        <taxon>Novosphingobium</taxon>
    </lineage>
</organism>
<accession>A0A7Y0G7V1</accession>
<comment type="caution">
    <text evidence="1">The sequence shown here is derived from an EMBL/GenBank/DDBJ whole genome shotgun (WGS) entry which is preliminary data.</text>
</comment>
<reference evidence="1 2" key="1">
    <citation type="submission" date="2020-04" db="EMBL/GenBank/DDBJ databases">
        <title>Novosphingobium sp. TW-4 isolated from soil.</title>
        <authorList>
            <person name="Dahal R.H."/>
            <person name="Chaudhary D.K."/>
        </authorList>
    </citation>
    <scope>NUCLEOTIDE SEQUENCE [LARGE SCALE GENOMIC DNA]</scope>
    <source>
        <strain evidence="1 2">TW-4</strain>
    </source>
</reference>
<dbReference type="AlphaFoldDB" id="A0A7Y0G7V1"/>
<protein>
    <submittedName>
        <fullName evidence="1">Gluconate 2-dehydrogenase subunit 3 family protein</fullName>
    </submittedName>
</protein>
<sequence>MAVDRREFLSGAALLALALGIPVAAVRLSDMADADLPTARQRVLAREVSQLVIPRTGTPGAGEVGVGDFLILALAHGLDGSREPASASSPAGEPMPLRPDGSLDHLLWLERTLDRAGGGDFLGAAPQARAAMLAKLDATAFPPGPPPADPSPWALVKGLILTGYYTSQTGAAQELRYELVPGRFDNDIPLTPGYRAWSSDWTAVEFG</sequence>
<evidence type="ECO:0000313" key="2">
    <source>
        <dbReference type="Proteomes" id="UP000583556"/>
    </source>
</evidence>
<dbReference type="PROSITE" id="PS51318">
    <property type="entry name" value="TAT"/>
    <property type="match status" value="1"/>
</dbReference>
<dbReference type="Pfam" id="PF13618">
    <property type="entry name" value="Gluconate_2-dh3"/>
    <property type="match status" value="1"/>
</dbReference>
<dbReference type="EMBL" id="JABBGM010000001">
    <property type="protein sequence ID" value="NML92331.1"/>
    <property type="molecule type" value="Genomic_DNA"/>
</dbReference>
<dbReference type="InterPro" id="IPR006311">
    <property type="entry name" value="TAT_signal"/>
</dbReference>
<evidence type="ECO:0000313" key="1">
    <source>
        <dbReference type="EMBL" id="NML92331.1"/>
    </source>
</evidence>
<keyword evidence="2" id="KW-1185">Reference proteome</keyword>
<gene>
    <name evidence="1" type="ORF">HHL27_01430</name>
</gene>